<dbReference type="RefSeq" id="WP_221289521.1">
    <property type="nucleotide sequence ID" value="NZ_AP024597.1"/>
</dbReference>
<dbReference type="AlphaFoldDB" id="A0A8D5U572"/>
<keyword evidence="1" id="KW-0472">Membrane</keyword>
<dbReference type="GeneID" id="66162551"/>
<evidence type="ECO:0000313" key="2">
    <source>
        <dbReference type="EMBL" id="BCU69499.1"/>
    </source>
</evidence>
<evidence type="ECO:0000313" key="3">
    <source>
        <dbReference type="Proteomes" id="UP000825123"/>
    </source>
</evidence>
<keyword evidence="1" id="KW-1133">Transmembrane helix</keyword>
<reference evidence="2 3" key="1">
    <citation type="submission" date="2021-04" db="EMBL/GenBank/DDBJ databases">
        <title>Complete genome sequence of Stygiolobus sp. KN-1.</title>
        <authorList>
            <person name="Nakamura K."/>
            <person name="Sakai H."/>
            <person name="Kurosawa N."/>
        </authorList>
    </citation>
    <scope>NUCLEOTIDE SEQUENCE [LARGE SCALE GENOMIC DNA]</scope>
    <source>
        <strain evidence="2 3">KN-1</strain>
    </source>
</reference>
<organism evidence="2 3">
    <name type="scientific">Stygiolobus caldivivus</name>
    <dbReference type="NCBI Taxonomy" id="2824673"/>
    <lineage>
        <taxon>Archaea</taxon>
        <taxon>Thermoproteota</taxon>
        <taxon>Thermoprotei</taxon>
        <taxon>Sulfolobales</taxon>
        <taxon>Sulfolobaceae</taxon>
        <taxon>Stygiolobus</taxon>
    </lineage>
</organism>
<feature type="transmembrane region" description="Helical" evidence="1">
    <location>
        <begin position="123"/>
        <end position="151"/>
    </location>
</feature>
<keyword evidence="3" id="KW-1185">Reference proteome</keyword>
<dbReference type="EMBL" id="AP024597">
    <property type="protein sequence ID" value="BCU69499.1"/>
    <property type="molecule type" value="Genomic_DNA"/>
</dbReference>
<evidence type="ECO:0000256" key="1">
    <source>
        <dbReference type="SAM" id="Phobius"/>
    </source>
</evidence>
<feature type="transmembrane region" description="Helical" evidence="1">
    <location>
        <begin position="38"/>
        <end position="57"/>
    </location>
</feature>
<name>A0A8D5U572_9CREN</name>
<dbReference type="KEGG" id="csty:KN1_07960"/>
<sequence length="182" mass="19522">MQLSLIVLGLVILLGATHALEPDHVVAMRMMKGAKDYMVFGVTHGVGFALIAVPLILLFSYFQFYGILAGDIIAIGFALLLLYGEIKGKELEVSPKGSGVLQGAFAITPSKVMVAILAAEASLIVGMIYVALFIIVSSVSMLVVGLMLSFVPEKIEKAMNIIIALVTISYVVYNMIQLDVTR</sequence>
<gene>
    <name evidence="2" type="ORF">KN1_07960</name>
</gene>
<protein>
    <submittedName>
        <fullName evidence="2">Uncharacterized protein</fullName>
    </submittedName>
</protein>
<feature type="transmembrane region" description="Helical" evidence="1">
    <location>
        <begin position="158"/>
        <end position="176"/>
    </location>
</feature>
<dbReference type="Proteomes" id="UP000825123">
    <property type="component" value="Chromosome"/>
</dbReference>
<proteinExistence type="predicted"/>
<feature type="transmembrane region" description="Helical" evidence="1">
    <location>
        <begin position="64"/>
        <end position="84"/>
    </location>
</feature>
<accession>A0A8D5U572</accession>
<keyword evidence="1" id="KW-0812">Transmembrane</keyword>